<accession>A0A3N4RUP2</accession>
<evidence type="ECO:0000313" key="3">
    <source>
        <dbReference type="Proteomes" id="UP000266906"/>
    </source>
</evidence>
<evidence type="ECO:0000256" key="1">
    <source>
        <dbReference type="SAM" id="Phobius"/>
    </source>
</evidence>
<sequence>MYRVRFNRSHPEYVEVVLREGAGPLAFAARRWVEESLGMVVISGFCGIPVYVAVGWYSSDARMIWAAIGIVVALGLLANFFVLLYRAHQDVYRLRFSPATAPDTLTVVRAVRADPPRPLTAVHRIRIEHKVTLSYKADREPVAEEITLHVPVRSGRRIRPAKLPSGTTDVAALQQELQQVLAPAALEVDLVVERRVEAQTFGGHGGSTGGGGS</sequence>
<dbReference type="AlphaFoldDB" id="A0A3N4RUP2"/>
<organism evidence="2 3">
    <name type="scientific">Kitasatospora cineracea</name>
    <dbReference type="NCBI Taxonomy" id="88074"/>
    <lineage>
        <taxon>Bacteria</taxon>
        <taxon>Bacillati</taxon>
        <taxon>Actinomycetota</taxon>
        <taxon>Actinomycetes</taxon>
        <taxon>Kitasatosporales</taxon>
        <taxon>Streptomycetaceae</taxon>
        <taxon>Kitasatospora</taxon>
    </lineage>
</organism>
<proteinExistence type="predicted"/>
<reference evidence="2 3" key="1">
    <citation type="submission" date="2018-11" db="EMBL/GenBank/DDBJ databases">
        <title>Sequencing the genomes of 1000 actinobacteria strains.</title>
        <authorList>
            <person name="Klenk H.-P."/>
        </authorList>
    </citation>
    <scope>NUCLEOTIDE SEQUENCE [LARGE SCALE GENOMIC DNA]</scope>
    <source>
        <strain evidence="2 3">DSM 44781</strain>
    </source>
</reference>
<keyword evidence="3" id="KW-1185">Reference proteome</keyword>
<protein>
    <submittedName>
        <fullName evidence="2">Uncharacterized protein</fullName>
    </submittedName>
</protein>
<feature type="transmembrane region" description="Helical" evidence="1">
    <location>
        <begin position="63"/>
        <end position="85"/>
    </location>
</feature>
<dbReference type="EMBL" id="RKQG01000001">
    <property type="protein sequence ID" value="RPE37073.1"/>
    <property type="molecule type" value="Genomic_DNA"/>
</dbReference>
<keyword evidence="1" id="KW-1133">Transmembrane helix</keyword>
<keyword evidence="1" id="KW-0812">Transmembrane</keyword>
<dbReference type="Proteomes" id="UP000266906">
    <property type="component" value="Unassembled WGS sequence"/>
</dbReference>
<feature type="transmembrane region" description="Helical" evidence="1">
    <location>
        <begin position="37"/>
        <end position="57"/>
    </location>
</feature>
<keyword evidence="1" id="KW-0472">Membrane</keyword>
<comment type="caution">
    <text evidence="2">The sequence shown here is derived from an EMBL/GenBank/DDBJ whole genome shotgun (WGS) entry which is preliminary data.</text>
</comment>
<name>A0A3N4RUP2_9ACTN</name>
<dbReference type="RefSeq" id="WP_123819859.1">
    <property type="nucleotide sequence ID" value="NZ_RKQG01000001.1"/>
</dbReference>
<gene>
    <name evidence="2" type="ORF">EDD38_5459</name>
</gene>
<evidence type="ECO:0000313" key="2">
    <source>
        <dbReference type="EMBL" id="RPE37073.1"/>
    </source>
</evidence>